<comment type="similarity">
    <text evidence="1 13">Belongs to the reverse transcriptase family. Telomerase subfamily.</text>
</comment>
<keyword evidence="6 13" id="KW-0548">Nucleotidyltransferase</keyword>
<dbReference type="Gene3D" id="1.10.132.70">
    <property type="match status" value="1"/>
</dbReference>
<dbReference type="GO" id="GO:0042162">
    <property type="term" value="F:telomeric DNA binding"/>
    <property type="evidence" value="ECO:0007669"/>
    <property type="project" value="TreeGrafter"/>
</dbReference>
<evidence type="ECO:0000313" key="15">
    <source>
        <dbReference type="EMBL" id="KAF9325773.1"/>
    </source>
</evidence>
<dbReference type="GO" id="GO:0003720">
    <property type="term" value="F:telomerase activity"/>
    <property type="evidence" value="ECO:0007669"/>
    <property type="project" value="InterPro"/>
</dbReference>
<evidence type="ECO:0000256" key="10">
    <source>
        <dbReference type="ARBA" id="ARBA00022918"/>
    </source>
</evidence>
<dbReference type="InterPro" id="IPR000477">
    <property type="entry name" value="RT_dom"/>
</dbReference>
<dbReference type="PROSITE" id="PS50878">
    <property type="entry name" value="RT_POL"/>
    <property type="match status" value="1"/>
</dbReference>
<keyword evidence="16" id="KW-1185">Reference proteome</keyword>
<dbReference type="AlphaFoldDB" id="A0A9P5SFL8"/>
<dbReference type="Proteomes" id="UP000696485">
    <property type="component" value="Unassembled WGS sequence"/>
</dbReference>
<keyword evidence="5 13" id="KW-0808">Transferase</keyword>
<sequence>MFLLQHYCPVKVTSFVHAIVKHVVPLAMFGSTNNRDVVLRAMTKFIHLRKYESISLQYVIQGFKMSACEWLQDNRKADPRGSVRHLPPSASEKQFEILCEFLYWLFDGFLVPLLQATFYVTDSSYQKNKMFYYRHELWRRILKPAQEIAECQRPFANVRFLPKTNDLRPIVNLRKKATKLVNGNPAHGFWSMNQTLSNAFLVLACERNHQLISSSAVGMSDLYHRLKQLKSKLVDPTQSKQSKLYFVKVDIHRSFDSINQDKLMEVIDKVLHEDRYVIQRYSKIMPTNGQITKRFMPKALPINQLPNMQFLDYAHNVAETSKHAVLVDKALLRLADDFLFVSRSKEKASAFLNVMAQGHPEYGCFINQHKTLTNFDVHLNGEPVQIAMQHQCQMAFADTNFNSLQTVLLNVYQNFVFCAMKFHVYIQELVQDPVTAHHIHKDSLAAIVLDIFKVCYGLLHNGRRSMMGIAAGAKFGVAERHVKWLGATAFRTTLPAIPLYEPLKNILKEKVLVPLNDSEKSHFKRMLFSVAKDSRNEIMKDIKYTVTQKQK</sequence>
<dbReference type="Pfam" id="PF12009">
    <property type="entry name" value="Telomerase_RBD"/>
    <property type="match status" value="1"/>
</dbReference>
<dbReference type="EMBL" id="JAAAUY010000874">
    <property type="protein sequence ID" value="KAF9325773.1"/>
    <property type="molecule type" value="Genomic_DNA"/>
</dbReference>
<organism evidence="15 16">
    <name type="scientific">Podila minutissima</name>
    <dbReference type="NCBI Taxonomy" id="64525"/>
    <lineage>
        <taxon>Eukaryota</taxon>
        <taxon>Fungi</taxon>
        <taxon>Fungi incertae sedis</taxon>
        <taxon>Mucoromycota</taxon>
        <taxon>Mortierellomycotina</taxon>
        <taxon>Mortierellomycetes</taxon>
        <taxon>Mortierellales</taxon>
        <taxon>Mortierellaceae</taxon>
        <taxon>Podila</taxon>
    </lineage>
</organism>
<evidence type="ECO:0000256" key="8">
    <source>
        <dbReference type="ARBA" id="ARBA00022842"/>
    </source>
</evidence>
<dbReference type="PANTHER" id="PTHR12066:SF0">
    <property type="entry name" value="TELOMERASE REVERSE TRANSCRIPTASE"/>
    <property type="match status" value="1"/>
</dbReference>
<feature type="domain" description="Reverse transcriptase" evidence="14">
    <location>
        <begin position="142"/>
        <end position="384"/>
    </location>
</feature>
<keyword evidence="4 13" id="KW-0158">Chromosome</keyword>
<dbReference type="Pfam" id="PF00078">
    <property type="entry name" value="RVT_1"/>
    <property type="match status" value="1"/>
</dbReference>
<evidence type="ECO:0000256" key="11">
    <source>
        <dbReference type="ARBA" id="ARBA00023242"/>
    </source>
</evidence>
<dbReference type="GO" id="GO:0000333">
    <property type="term" value="C:telomerase catalytic core complex"/>
    <property type="evidence" value="ECO:0007669"/>
    <property type="project" value="TreeGrafter"/>
</dbReference>
<dbReference type="GO" id="GO:0007004">
    <property type="term" value="P:telomere maintenance via telomerase"/>
    <property type="evidence" value="ECO:0007669"/>
    <property type="project" value="TreeGrafter"/>
</dbReference>
<keyword evidence="7 13" id="KW-0479">Metal-binding</keyword>
<dbReference type="InterPro" id="IPR021891">
    <property type="entry name" value="Telomerase_RBD"/>
</dbReference>
<dbReference type="InterPro" id="IPR003545">
    <property type="entry name" value="Telomerase_RT"/>
</dbReference>
<keyword evidence="11 13" id="KW-0539">Nucleus</keyword>
<gene>
    <name evidence="15" type="ORF">BG006_010756</name>
</gene>
<comment type="function">
    <text evidence="13">Telomerase is a ribonucleoprotein enzyme essential for the replication of chromosome termini in most eukaryotes. It elongates telomeres. It is a reverse transcriptase that adds simple sequence repeats to chromosome ends by copying a template sequence within the RNA component of the enzyme.</text>
</comment>
<evidence type="ECO:0000256" key="2">
    <source>
        <dbReference type="ARBA" id="ARBA00012493"/>
    </source>
</evidence>
<dbReference type="SMART" id="SM00975">
    <property type="entry name" value="Telomerase_RBD"/>
    <property type="match status" value="1"/>
</dbReference>
<comment type="caution">
    <text evidence="15">The sequence shown here is derived from an EMBL/GenBank/DDBJ whole genome shotgun (WGS) entry which is preliminary data.</text>
</comment>
<dbReference type="EC" id="2.7.7.49" evidence="2 13"/>
<evidence type="ECO:0000256" key="7">
    <source>
        <dbReference type="ARBA" id="ARBA00022723"/>
    </source>
</evidence>
<accession>A0A9P5SFL8</accession>
<evidence type="ECO:0000256" key="6">
    <source>
        <dbReference type="ARBA" id="ARBA00022695"/>
    </source>
</evidence>
<reference evidence="15" key="1">
    <citation type="journal article" date="2020" name="Fungal Divers.">
        <title>Resolving the Mortierellaceae phylogeny through synthesis of multi-gene phylogenetics and phylogenomics.</title>
        <authorList>
            <person name="Vandepol N."/>
            <person name="Liber J."/>
            <person name="Desiro A."/>
            <person name="Na H."/>
            <person name="Kennedy M."/>
            <person name="Barry K."/>
            <person name="Grigoriev I.V."/>
            <person name="Miller A.N."/>
            <person name="O'Donnell K."/>
            <person name="Stajich J.E."/>
            <person name="Bonito G."/>
        </authorList>
    </citation>
    <scope>NUCLEOTIDE SEQUENCE</scope>
    <source>
        <strain evidence="15">NVP1</strain>
    </source>
</reference>
<comment type="catalytic activity">
    <reaction evidence="12 13">
        <text>DNA(n) + a 2'-deoxyribonucleoside 5'-triphosphate = DNA(n+1) + diphosphate</text>
        <dbReference type="Rhea" id="RHEA:22508"/>
        <dbReference type="Rhea" id="RHEA-COMP:17339"/>
        <dbReference type="Rhea" id="RHEA-COMP:17340"/>
        <dbReference type="ChEBI" id="CHEBI:33019"/>
        <dbReference type="ChEBI" id="CHEBI:61560"/>
        <dbReference type="ChEBI" id="CHEBI:173112"/>
        <dbReference type="EC" id="2.7.7.49"/>
    </reaction>
</comment>
<dbReference type="PANTHER" id="PTHR12066">
    <property type="entry name" value="TELOMERASE REVERSE TRANSCRIPTASE"/>
    <property type="match status" value="1"/>
</dbReference>
<protein>
    <recommendedName>
        <fullName evidence="3 13">Telomerase reverse transcriptase</fullName>
        <ecNumber evidence="2 13">2.7.7.49</ecNumber>
    </recommendedName>
    <alternativeName>
        <fullName evidence="13">Telomerase catalytic subunit</fullName>
    </alternativeName>
</protein>
<evidence type="ECO:0000259" key="14">
    <source>
        <dbReference type="PROSITE" id="PS50878"/>
    </source>
</evidence>
<evidence type="ECO:0000256" key="9">
    <source>
        <dbReference type="ARBA" id="ARBA00022895"/>
    </source>
</evidence>
<evidence type="ECO:0000256" key="5">
    <source>
        <dbReference type="ARBA" id="ARBA00022679"/>
    </source>
</evidence>
<dbReference type="GO" id="GO:0046872">
    <property type="term" value="F:metal ion binding"/>
    <property type="evidence" value="ECO:0007669"/>
    <property type="project" value="UniProtKB-KW"/>
</dbReference>
<dbReference type="InterPro" id="IPR049139">
    <property type="entry name" value="TERT_C"/>
</dbReference>
<proteinExistence type="inferred from homology"/>
<evidence type="ECO:0000256" key="1">
    <source>
        <dbReference type="ARBA" id="ARBA00008001"/>
    </source>
</evidence>
<dbReference type="Pfam" id="PF21399">
    <property type="entry name" value="TERT_C"/>
    <property type="match status" value="1"/>
</dbReference>
<evidence type="ECO:0000256" key="12">
    <source>
        <dbReference type="ARBA" id="ARBA00048173"/>
    </source>
</evidence>
<dbReference type="Gene3D" id="1.10.357.90">
    <property type="match status" value="1"/>
</dbReference>
<dbReference type="GO" id="GO:0070034">
    <property type="term" value="F:telomerase RNA binding"/>
    <property type="evidence" value="ECO:0007669"/>
    <property type="project" value="TreeGrafter"/>
</dbReference>
<keyword evidence="10 13" id="KW-0695">RNA-directed DNA polymerase</keyword>
<evidence type="ECO:0000313" key="16">
    <source>
        <dbReference type="Proteomes" id="UP000696485"/>
    </source>
</evidence>
<dbReference type="GO" id="GO:0000781">
    <property type="term" value="C:chromosome, telomeric region"/>
    <property type="evidence" value="ECO:0007669"/>
    <property type="project" value="UniProtKB-SubCell"/>
</dbReference>
<evidence type="ECO:0000256" key="4">
    <source>
        <dbReference type="ARBA" id="ARBA00022454"/>
    </source>
</evidence>
<evidence type="ECO:0000256" key="3">
    <source>
        <dbReference type="ARBA" id="ARBA00016182"/>
    </source>
</evidence>
<name>A0A9P5SFL8_9FUNG</name>
<dbReference type="PRINTS" id="PR01365">
    <property type="entry name" value="TELOMERASERT"/>
</dbReference>
<evidence type="ECO:0000256" key="13">
    <source>
        <dbReference type="RuleBase" id="RU365061"/>
    </source>
</evidence>
<keyword evidence="9 13" id="KW-0779">Telomere</keyword>
<keyword evidence="8 13" id="KW-0460">Magnesium</keyword>
<comment type="subcellular location">
    <subcellularLocation>
        <location evidence="13">Nucleus</location>
    </subcellularLocation>
    <subcellularLocation>
        <location evidence="13">Chromosome</location>
        <location evidence="13">Telomere</location>
    </subcellularLocation>
</comment>